<dbReference type="SUPFAM" id="SSF109998">
    <property type="entry name" value="Triger factor/SurA peptide-binding domain-like"/>
    <property type="match status" value="1"/>
</dbReference>
<evidence type="ECO:0000256" key="2">
    <source>
        <dbReference type="ARBA" id="ARBA00022475"/>
    </source>
</evidence>
<dbReference type="InterPro" id="IPR052029">
    <property type="entry name" value="PpiD_chaperone"/>
</dbReference>
<comment type="similarity">
    <text evidence="8">Belongs to the PpiD chaperone family.</text>
</comment>
<keyword evidence="5" id="KW-1133">Transmembrane helix</keyword>
<dbReference type="Proteomes" id="UP000181898">
    <property type="component" value="Chromosome"/>
</dbReference>
<gene>
    <name evidence="13" type="ORF">LPB136_07315</name>
</gene>
<proteinExistence type="inferred from homology"/>
<keyword evidence="2" id="KW-1003">Cell membrane</keyword>
<evidence type="ECO:0000256" key="9">
    <source>
        <dbReference type="ARBA" id="ARBA00040743"/>
    </source>
</evidence>
<keyword evidence="11" id="KW-0697">Rotamase</keyword>
<evidence type="ECO:0000313" key="14">
    <source>
        <dbReference type="Proteomes" id="UP000181898"/>
    </source>
</evidence>
<sequence length="705" mass="78558">MAILSKIRERSMFLILVIGLALFAFVLDPSTLGDFFNSSKINEVGDINGETISRQEFAEALELYQTQNGNRVSEMQASKTVWDNLVRQKLYTTQLEEAGITLGEQDIMNILYQTPSVQNDPRFQTAGMFDKSKFLEYLATIKEDSSQKETWNSWQNYMSSIGDNLKRTTYDDLIGAGLGASLKEGEAQYFNENTKISGSFVYVPYATIVDSLIVLKKSDIQNYIDKNPADFKTEALRDLKYVKFDILPTAEDELAIKNEVGALLEDNEQFASKGLKNTTDYVAFLDENKSDEPLNNNYMFKNDLFAEVAEGIISKNEGEVFGPYKDRGFYKISKVREVAQMPDSVKASHILIPFLGSRSATAETTLVEDDARIQADSILSVLKRNRSKFTALAKQFSADQTNADKGGELDWFAYNRMVPEFRDYSFNNKKGDIGVVKSQFGFHIIKIDDQTKKQKVVKLATLSRRIVASEATENTIFQNAEIFALELSNGSSIDDAAKSKELQARASVGLKVLDENVAGIGNQRQIVSWAFGNDVEPGDFKRFDIDNGYVVATVTGKTKKGLLSVEKATARVRPLVLKEKKAELIKDKMNGATLADIASASGQSVKNISSVTLNSPTISGVGNEPSVVGAMINAKENELYNKVEGEKGVFAFSVSRKELPTALPNYDTYRKRIADQRKNQSFKMYEAIKKASNVEDNRASFYGIQ</sequence>
<comment type="subcellular location">
    <subcellularLocation>
        <location evidence="1">Cell inner membrane</location>
        <topology evidence="1">Single-pass type II membrane protein</topology>
        <orientation evidence="1">Periplasmic side</orientation>
    </subcellularLocation>
</comment>
<dbReference type="InterPro" id="IPR000297">
    <property type="entry name" value="PPIase_PpiC"/>
</dbReference>
<dbReference type="PANTHER" id="PTHR47529">
    <property type="entry name" value="PEPTIDYL-PROLYL CIS-TRANS ISOMERASE D"/>
    <property type="match status" value="1"/>
</dbReference>
<accession>A0A1L3JJ62</accession>
<dbReference type="GO" id="GO:0003755">
    <property type="term" value="F:peptidyl-prolyl cis-trans isomerase activity"/>
    <property type="evidence" value="ECO:0007669"/>
    <property type="project" value="UniProtKB-KW"/>
</dbReference>
<organism evidence="13 14">
    <name type="scientific">Tenacibaculum todarodis</name>
    <dbReference type="NCBI Taxonomy" id="1850252"/>
    <lineage>
        <taxon>Bacteria</taxon>
        <taxon>Pseudomonadati</taxon>
        <taxon>Bacteroidota</taxon>
        <taxon>Flavobacteriia</taxon>
        <taxon>Flavobacteriales</taxon>
        <taxon>Flavobacteriaceae</taxon>
        <taxon>Tenacibaculum</taxon>
    </lineage>
</organism>
<dbReference type="PROSITE" id="PS50198">
    <property type="entry name" value="PPIC_PPIASE_2"/>
    <property type="match status" value="1"/>
</dbReference>
<dbReference type="KEGG" id="ten:LPB136_07315"/>
<protein>
    <recommendedName>
        <fullName evidence="9">Periplasmic chaperone PpiD</fullName>
    </recommendedName>
    <alternativeName>
        <fullName evidence="10">Periplasmic folding chaperone</fullName>
    </alternativeName>
</protein>
<evidence type="ECO:0000259" key="12">
    <source>
        <dbReference type="PROSITE" id="PS50198"/>
    </source>
</evidence>
<feature type="domain" description="PpiC" evidence="12">
    <location>
        <begin position="342"/>
        <end position="449"/>
    </location>
</feature>
<evidence type="ECO:0000256" key="10">
    <source>
        <dbReference type="ARBA" id="ARBA00042775"/>
    </source>
</evidence>
<dbReference type="RefSeq" id="WP_072555534.1">
    <property type="nucleotide sequence ID" value="NZ_CP018155.1"/>
</dbReference>
<dbReference type="EMBL" id="CP018155">
    <property type="protein sequence ID" value="APG65168.1"/>
    <property type="molecule type" value="Genomic_DNA"/>
</dbReference>
<name>A0A1L3JJ62_9FLAO</name>
<evidence type="ECO:0000313" key="13">
    <source>
        <dbReference type="EMBL" id="APG65168.1"/>
    </source>
</evidence>
<dbReference type="Pfam" id="PF13616">
    <property type="entry name" value="Rotamase_3"/>
    <property type="match status" value="1"/>
</dbReference>
<dbReference type="Gene3D" id="3.10.50.40">
    <property type="match status" value="1"/>
</dbReference>
<dbReference type="OrthoDB" id="9812372at2"/>
<reference evidence="13 14" key="1">
    <citation type="submission" date="2016-11" db="EMBL/GenBank/DDBJ databases">
        <title>Tenacibaculum sp. LPB0136, isolated from marine environment.</title>
        <authorList>
            <person name="Kim E."/>
            <person name="Yi H."/>
        </authorList>
    </citation>
    <scope>NUCLEOTIDE SEQUENCE [LARGE SCALE GENOMIC DNA]</scope>
    <source>
        <strain evidence="13 14">LPB0136</strain>
    </source>
</reference>
<dbReference type="AlphaFoldDB" id="A0A1L3JJ62"/>
<dbReference type="GO" id="GO:0005886">
    <property type="term" value="C:plasma membrane"/>
    <property type="evidence" value="ECO:0007669"/>
    <property type="project" value="UniProtKB-SubCell"/>
</dbReference>
<evidence type="ECO:0000256" key="3">
    <source>
        <dbReference type="ARBA" id="ARBA00022519"/>
    </source>
</evidence>
<keyword evidence="11 13" id="KW-0413">Isomerase</keyword>
<keyword evidence="14" id="KW-1185">Reference proteome</keyword>
<dbReference type="PANTHER" id="PTHR47529:SF1">
    <property type="entry name" value="PERIPLASMIC CHAPERONE PPID"/>
    <property type="match status" value="1"/>
</dbReference>
<dbReference type="Pfam" id="PF13623">
    <property type="entry name" value="SurA_N_2"/>
    <property type="match status" value="1"/>
</dbReference>
<evidence type="ECO:0000256" key="1">
    <source>
        <dbReference type="ARBA" id="ARBA00004382"/>
    </source>
</evidence>
<dbReference type="SUPFAM" id="SSF54534">
    <property type="entry name" value="FKBP-like"/>
    <property type="match status" value="1"/>
</dbReference>
<evidence type="ECO:0000256" key="7">
    <source>
        <dbReference type="ARBA" id="ARBA00023186"/>
    </source>
</evidence>
<evidence type="ECO:0000256" key="6">
    <source>
        <dbReference type="ARBA" id="ARBA00023136"/>
    </source>
</evidence>
<keyword evidence="3" id="KW-0997">Cell inner membrane</keyword>
<dbReference type="STRING" id="1850252.LPB136_07315"/>
<dbReference type="InterPro" id="IPR046357">
    <property type="entry name" value="PPIase_dom_sf"/>
</dbReference>
<evidence type="ECO:0000256" key="8">
    <source>
        <dbReference type="ARBA" id="ARBA00038408"/>
    </source>
</evidence>
<dbReference type="InterPro" id="IPR027304">
    <property type="entry name" value="Trigger_fact/SurA_dom_sf"/>
</dbReference>
<evidence type="ECO:0000256" key="11">
    <source>
        <dbReference type="PROSITE-ProRule" id="PRU00278"/>
    </source>
</evidence>
<keyword evidence="6" id="KW-0472">Membrane</keyword>
<evidence type="ECO:0000256" key="5">
    <source>
        <dbReference type="ARBA" id="ARBA00022989"/>
    </source>
</evidence>
<keyword evidence="7" id="KW-0143">Chaperone</keyword>
<keyword evidence="4" id="KW-0812">Transmembrane</keyword>
<evidence type="ECO:0000256" key="4">
    <source>
        <dbReference type="ARBA" id="ARBA00022692"/>
    </source>
</evidence>